<dbReference type="PANTHER" id="PTHR43384">
    <property type="entry name" value="SEPTUM SITE-DETERMINING PROTEIN MIND HOMOLOG, CHLOROPLASTIC-RELATED"/>
    <property type="match status" value="1"/>
</dbReference>
<feature type="compositionally biased region" description="Low complexity" evidence="1">
    <location>
        <begin position="131"/>
        <end position="148"/>
    </location>
</feature>
<dbReference type="GO" id="GO:0016887">
    <property type="term" value="F:ATP hydrolysis activity"/>
    <property type="evidence" value="ECO:0007669"/>
    <property type="project" value="TreeGrafter"/>
</dbReference>
<evidence type="ECO:0000313" key="3">
    <source>
        <dbReference type="Proteomes" id="UP000435304"/>
    </source>
</evidence>
<protein>
    <submittedName>
        <fullName evidence="2">Uncharacterized protein</fullName>
    </submittedName>
</protein>
<name>A0A6A9URJ0_9ACTN</name>
<accession>A0A6A9URJ0</accession>
<dbReference type="EMBL" id="WPCU01000004">
    <property type="protein sequence ID" value="MVA75178.1"/>
    <property type="molecule type" value="Genomic_DNA"/>
</dbReference>
<dbReference type="PANTHER" id="PTHR43384:SF14">
    <property type="entry name" value="ESX-1 SECRETION-ASSOCIATED PROTEIN ESPI"/>
    <property type="match status" value="1"/>
</dbReference>
<sequence>MSDNTGERPPMISQVPWGGGRPDATSPQTPLTDRGEGSPVGDEATRRVTRVPAGGPTPASASTPERVDPARPASGPTGWAPAGGGPDGPVPAPSDLPARSALSSPSAPSGSQSRPVPLGSPPPHRVPGPLAGPQSQSSAPSAPSQRPPLHGDAPQPPAGPGAQPAPAGAPSQGPREGAGLGGVSVPQPSRSGEGPGYPPRYGVNDLIQQLNPETQVRSRKGWRARFGLKPSQRELAELRDDESVRMPFARPVTVMVANPKGGVGKTPTTLLLAAAMGVARGGGVIAWDNNELRGTMPDRSLSPHRRTVRDMLAESDFLSQPSAQFTDLSYYLNHQTTGKFHTLGSAQTSGHVISRDDFEKIHNILARFFQVIIVDTGNNEASPNWQAAAEEADCLVVPTKWRKDSLIPAARMLETLQELNSDLLNRTVVVATNGPADSQASVRLSGAGFFGSYPIVEIPTDPHIAEGGVIDYVRLQEGTRRAALALAAEVARSIEPVAGLNQGRNASGPRRSL</sequence>
<dbReference type="GO" id="GO:0005829">
    <property type="term" value="C:cytosol"/>
    <property type="evidence" value="ECO:0007669"/>
    <property type="project" value="TreeGrafter"/>
</dbReference>
<evidence type="ECO:0000256" key="1">
    <source>
        <dbReference type="SAM" id="MobiDB-lite"/>
    </source>
</evidence>
<feature type="compositionally biased region" description="Low complexity" evidence="1">
    <location>
        <begin position="95"/>
        <end position="115"/>
    </location>
</feature>
<dbReference type="RefSeq" id="WP_156608140.1">
    <property type="nucleotide sequence ID" value="NZ_WPCU01000004.1"/>
</dbReference>
<keyword evidence="3" id="KW-1185">Reference proteome</keyword>
<reference evidence="2 3" key="1">
    <citation type="submission" date="2019-12" db="EMBL/GenBank/DDBJ databases">
        <title>Auraticoccus cholistani sp. nov., an actinomycete isolated from soil of Cholistan desert.</title>
        <authorList>
            <person name="Cheema M.T."/>
        </authorList>
    </citation>
    <scope>NUCLEOTIDE SEQUENCE [LARGE SCALE GENOMIC DNA]</scope>
    <source>
        <strain evidence="2 3">F435</strain>
    </source>
</reference>
<organism evidence="2 3">
    <name type="scientific">Auraticoccus cholistanensis</name>
    <dbReference type="NCBI Taxonomy" id="2656650"/>
    <lineage>
        <taxon>Bacteria</taxon>
        <taxon>Bacillati</taxon>
        <taxon>Actinomycetota</taxon>
        <taxon>Actinomycetes</taxon>
        <taxon>Propionibacteriales</taxon>
        <taxon>Propionibacteriaceae</taxon>
        <taxon>Auraticoccus</taxon>
    </lineage>
</organism>
<dbReference type="GO" id="GO:0009898">
    <property type="term" value="C:cytoplasmic side of plasma membrane"/>
    <property type="evidence" value="ECO:0007669"/>
    <property type="project" value="TreeGrafter"/>
</dbReference>
<dbReference type="Gene3D" id="3.40.50.300">
    <property type="entry name" value="P-loop containing nucleotide triphosphate hydrolases"/>
    <property type="match status" value="1"/>
</dbReference>
<dbReference type="AlphaFoldDB" id="A0A6A9URJ0"/>
<dbReference type="InterPro" id="IPR050625">
    <property type="entry name" value="ParA/MinD_ATPase"/>
</dbReference>
<evidence type="ECO:0000313" key="2">
    <source>
        <dbReference type="EMBL" id="MVA75178.1"/>
    </source>
</evidence>
<dbReference type="GO" id="GO:0005524">
    <property type="term" value="F:ATP binding"/>
    <property type="evidence" value="ECO:0007669"/>
    <property type="project" value="TreeGrafter"/>
</dbReference>
<comment type="caution">
    <text evidence="2">The sequence shown here is derived from an EMBL/GenBank/DDBJ whole genome shotgun (WGS) entry which is preliminary data.</text>
</comment>
<dbReference type="InterPro" id="IPR027417">
    <property type="entry name" value="P-loop_NTPase"/>
</dbReference>
<dbReference type="Proteomes" id="UP000435304">
    <property type="component" value="Unassembled WGS sequence"/>
</dbReference>
<feature type="region of interest" description="Disordered" evidence="1">
    <location>
        <begin position="1"/>
        <end position="204"/>
    </location>
</feature>
<gene>
    <name evidence="2" type="ORF">GC722_03910</name>
</gene>
<feature type="compositionally biased region" description="Low complexity" evidence="1">
    <location>
        <begin position="160"/>
        <end position="174"/>
    </location>
</feature>
<dbReference type="SUPFAM" id="SSF52540">
    <property type="entry name" value="P-loop containing nucleoside triphosphate hydrolases"/>
    <property type="match status" value="1"/>
</dbReference>
<dbReference type="GO" id="GO:0051782">
    <property type="term" value="P:negative regulation of cell division"/>
    <property type="evidence" value="ECO:0007669"/>
    <property type="project" value="TreeGrafter"/>
</dbReference>
<proteinExistence type="predicted"/>